<evidence type="ECO:0000313" key="6">
    <source>
        <dbReference type="Proteomes" id="UP001286313"/>
    </source>
</evidence>
<dbReference type="Pfam" id="PF11894">
    <property type="entry name" value="Nup192"/>
    <property type="match status" value="1"/>
</dbReference>
<organism evidence="5 6">
    <name type="scientific">Petrolisthes cinctipes</name>
    <name type="common">Flat porcelain crab</name>
    <dbReference type="NCBI Taxonomy" id="88211"/>
    <lineage>
        <taxon>Eukaryota</taxon>
        <taxon>Metazoa</taxon>
        <taxon>Ecdysozoa</taxon>
        <taxon>Arthropoda</taxon>
        <taxon>Crustacea</taxon>
        <taxon>Multicrustacea</taxon>
        <taxon>Malacostraca</taxon>
        <taxon>Eumalacostraca</taxon>
        <taxon>Eucarida</taxon>
        <taxon>Decapoda</taxon>
        <taxon>Pleocyemata</taxon>
        <taxon>Anomura</taxon>
        <taxon>Galatheoidea</taxon>
        <taxon>Porcellanidae</taxon>
        <taxon>Petrolisthes</taxon>
    </lineage>
</organism>
<comment type="caution">
    <text evidence="5">The sequence shown here is derived from an EMBL/GenBank/DDBJ whole genome shotgun (WGS) entry which is preliminary data.</text>
</comment>
<evidence type="ECO:0000256" key="2">
    <source>
        <dbReference type="ARBA" id="ARBA00005892"/>
    </source>
</evidence>
<evidence type="ECO:0000256" key="1">
    <source>
        <dbReference type="ARBA" id="ARBA00004123"/>
    </source>
</evidence>
<gene>
    <name evidence="5" type="ORF">Pcinc_018645</name>
</gene>
<dbReference type="PANTHER" id="PTHR31344">
    <property type="entry name" value="NUCLEAR PORE COMPLEX PROTEIN NUP205"/>
    <property type="match status" value="1"/>
</dbReference>
<reference evidence="5" key="1">
    <citation type="submission" date="2023-10" db="EMBL/GenBank/DDBJ databases">
        <title>Genome assemblies of two species of porcelain crab, Petrolisthes cinctipes and Petrolisthes manimaculis (Anomura: Porcellanidae).</title>
        <authorList>
            <person name="Angst P."/>
        </authorList>
    </citation>
    <scope>NUCLEOTIDE SEQUENCE</scope>
    <source>
        <strain evidence="5">PB745_01</strain>
        <tissue evidence="5">Gill</tissue>
    </source>
</reference>
<comment type="similarity">
    <text evidence="2">Belongs to the NUP186/NUP192/NUP205 family.</text>
</comment>
<accession>A0AAE1FLR9</accession>
<dbReference type="GO" id="GO:0017056">
    <property type="term" value="F:structural constituent of nuclear pore"/>
    <property type="evidence" value="ECO:0007669"/>
    <property type="project" value="TreeGrafter"/>
</dbReference>
<sequence>MTSTNKGLWASMVGLDQAVQRAVETSASSSGTPEALDAGHNLEVVLQRHRSAFISLLRNPPKNSNERSTLQRATTEAVILPGHTSPTKLSESFVKEATIISDIFNLSEMSAVSLLNSAEEESTLYPGVPRGLIAVLFYYDSRVSLANALKTLVQARPGLSWVLLPDNEELSQSIARYLDPVLNVGLVDRILELVSSLDITKEIELLQQNRALGDAKHRKLVLDKFSAVPGLLADTVFCWAAQTPLKKEECRRLMAHLAKVKLTETSDGSLDPVNLALLMALLYSLEAGHLLACEDMTEALTQFSITSDRTFVQDIHKEVKSDQAWETPGLKAIVQLAWTVSLANLRQVAVATQLPDIDAILEDDDAVLDEALKGKVFSFIQNSILSKKNTPLDNFYCQRLHAILSDFIVNSPERVKAMKNRADENSRLITANLRESLQPPTNLDQPFEELLTCLAALYRDGQCGEMVEDFWCPSEILPTTSQPYRSQGTRQMQLFKFVRLPGDYLPPSLFVPYISLLTSLATTPRSAQYVYNFLRMNSQPLSQGSNLAWEHFMTALTQYYNNLKLEEPGAMDTMYRARGTPRGITPQEVQGLLAVLQLMCTVATQDELPRVALCDNTAWAPLYVCTGLLTCAVPLLLKIELINTLAAFSSSPALAQRVWELVEGAGLIPLHEGVAGYKPRGLLVDIEEVECSREEFPLTRAVLKLLTTLVRAGIPPMIGAATRQPGFRPYLDMVRDRIFLRHQSRTYKDSGERWAVAHSCLEVLHLLLTEQLHVSPASGSQAATQPPGHSILLDLVQDSQLQKQVLSVLHDGVQILEQHKDVPGQKDLQASLLLVLQLLLAAQEQQHLVLGASTKPEIVLGVERLLMGINVHSGVSDHLLNVIRIVGHHQELPSHAALACCLLANSAARPSSQSHLLSLITSTTTIAATVRHSFVEVIDHATLGIPEHLEAADAALQLLLKFLELPSPNLAHFLLGYTAEDTTSLRSDLLDAGARGYPRTALHATLAALPSCTPSLAEVAYRLLYQLCSTGSTSAATLRYLRSSRDLLYRTVATMGPPHNDSRLRLLCQGWVLRCVALELRYHAIHQQRSQLARMIHLLVAGAELPQQEPLDVSQGWVGGVGGGRGPLLTLLDAVDLNVEAPPPLQCEYLPRAGELITGCESPSPEGPVVSLKLLHQQLTALIQEGSAGASLAQRDPLQEELELVMGHALLLNQTRALLYAHRHFLEGWRQVVEVVVAVTPPDLIDTPTHHTFLHTLTHDLTRRLLDDSALPALTTQLVSSLLMLVTTLRTLHAPRPHHDPQYISLLDGGACVGQIEFPSSLQLVLRGLVECVAKFRQCGQGVRASTYAALLNYLQIRADSDERTGREDPTSPVSLLLAPRETQEEQFHRENYEVVREELPQLVDVLAIEAGGGHHVCQVLALTCLSALAALEQRAAPLTGESLLLSHLADHGHLRRLLDDLRADDRQLMALLTADDDDLRPLYVYEARLSLLARVALSPAGARILLQTGLTTRLSEMSALDCRPTQLNLQTDDEFLPSAVQRYRSVLSAALRVYLAILTSLGTDNYSATAHLLRFLAAHSEAFAVGLCVPAVPSLPALEEVALLSAAVAGAAAPGPITPTDPSQLESGAQATRLQQLLLSLLPYVLPESRLSAALDMLPENEEGVNVKELARTATLTTLVAVLNYATARLIQGGSDTRDITLVFRASMDTGPAFGALGRPLSLSVLVECASQVSHHFNLARTACESATAHLQAFEGNQPVEHLRQYVSSALADSASPAAVRKLAEEHLNQVVALHRQQEQLAVHAAESATFLLWKHLEYFMCHAPAAPGPQDDHVGQELGVPRNLTSTEVENLRKQAWSALQDVLPRLQKVHDQYSADSGHVAFLAAAITRVRRLLVH</sequence>
<name>A0AAE1FLR9_PETCI</name>
<evidence type="ECO:0000256" key="4">
    <source>
        <dbReference type="ARBA" id="ARBA00023242"/>
    </source>
</evidence>
<dbReference type="InterPro" id="IPR021827">
    <property type="entry name" value="Nup186/Nup192/Nup205"/>
</dbReference>
<dbReference type="PANTHER" id="PTHR31344:SF0">
    <property type="entry name" value="NUCLEAR PORE COMPLEX PROTEIN NUP205"/>
    <property type="match status" value="1"/>
</dbReference>
<dbReference type="GO" id="GO:0044611">
    <property type="term" value="C:nuclear pore inner ring"/>
    <property type="evidence" value="ECO:0007669"/>
    <property type="project" value="TreeGrafter"/>
</dbReference>
<evidence type="ECO:0000313" key="5">
    <source>
        <dbReference type="EMBL" id="KAK3876582.1"/>
    </source>
</evidence>
<evidence type="ECO:0000256" key="3">
    <source>
        <dbReference type="ARBA" id="ARBA00022448"/>
    </source>
</evidence>
<keyword evidence="4" id="KW-0539">Nucleus</keyword>
<dbReference type="EMBL" id="JAWQEG010001803">
    <property type="protein sequence ID" value="KAK3876582.1"/>
    <property type="molecule type" value="Genomic_DNA"/>
</dbReference>
<evidence type="ECO:0008006" key="7">
    <source>
        <dbReference type="Google" id="ProtNLM"/>
    </source>
</evidence>
<keyword evidence="3" id="KW-0813">Transport</keyword>
<dbReference type="Proteomes" id="UP001286313">
    <property type="component" value="Unassembled WGS sequence"/>
</dbReference>
<proteinExistence type="inferred from homology"/>
<dbReference type="GO" id="GO:0006999">
    <property type="term" value="P:nuclear pore organization"/>
    <property type="evidence" value="ECO:0007669"/>
    <property type="project" value="TreeGrafter"/>
</dbReference>
<comment type="subcellular location">
    <subcellularLocation>
        <location evidence="1">Nucleus</location>
    </subcellularLocation>
</comment>
<keyword evidence="6" id="KW-1185">Reference proteome</keyword>
<protein>
    <recommendedName>
        <fullName evidence="7">Nuclear pore complex protein Nup205</fullName>
    </recommendedName>
</protein>